<evidence type="ECO:0000256" key="1">
    <source>
        <dbReference type="ARBA" id="ARBA00004567"/>
    </source>
</evidence>
<dbReference type="AlphaFoldDB" id="A0AAV2TR09"/>
<proteinExistence type="inferred from homology"/>
<dbReference type="GO" id="GO:0006606">
    <property type="term" value="P:protein import into nucleus"/>
    <property type="evidence" value="ECO:0007669"/>
    <property type="project" value="TreeGrafter"/>
</dbReference>
<feature type="region of interest" description="Disordered" evidence="10">
    <location>
        <begin position="350"/>
        <end position="383"/>
    </location>
</feature>
<name>A0AAV2TR09_CALDB</name>
<keyword evidence="8" id="KW-0539">Nucleus</keyword>
<dbReference type="FunFam" id="1.20.5.170:FF:000040">
    <property type="entry name" value="Nuclear pore glycoprotein p62"/>
    <property type="match status" value="1"/>
</dbReference>
<keyword evidence="9" id="KW-0175">Coiled coil</keyword>
<comment type="similarity">
    <text evidence="2">Belongs to the nucleoporin NSP1/NUP62 family.</text>
</comment>
<keyword evidence="5" id="KW-0653">Protein transport</keyword>
<keyword evidence="3" id="KW-0813">Transport</keyword>
<keyword evidence="6" id="KW-0811">Translocation</keyword>
<dbReference type="GO" id="GO:0051028">
    <property type="term" value="P:mRNA transport"/>
    <property type="evidence" value="ECO:0007669"/>
    <property type="project" value="UniProtKB-KW"/>
</dbReference>
<dbReference type="InterPro" id="IPR007758">
    <property type="entry name" value="Nucleoporin_NSP1_C"/>
</dbReference>
<dbReference type="PANTHER" id="PTHR12084:SF0">
    <property type="entry name" value="NUCLEAR PORE GLYCOPROTEIN P62"/>
    <property type="match status" value="1"/>
</dbReference>
<dbReference type="GO" id="GO:0017056">
    <property type="term" value="F:structural constituent of nuclear pore"/>
    <property type="evidence" value="ECO:0007669"/>
    <property type="project" value="InterPro"/>
</dbReference>
<feature type="region of interest" description="Disordered" evidence="10">
    <location>
        <begin position="542"/>
        <end position="573"/>
    </location>
</feature>
<feature type="region of interest" description="Disordered" evidence="10">
    <location>
        <begin position="1"/>
        <end position="27"/>
    </location>
</feature>
<feature type="region of interest" description="Disordered" evidence="10">
    <location>
        <begin position="34"/>
        <end position="53"/>
    </location>
</feature>
<gene>
    <name evidence="12" type="ORF">CDAUBV1_LOCUS13266</name>
</gene>
<evidence type="ECO:0000256" key="8">
    <source>
        <dbReference type="ARBA" id="ARBA00023242"/>
    </source>
</evidence>
<sequence length="611" mass="62860">MNTGFTFTQPTTTSGSGTGGFSFASPAFGSPSTGSTPAFGLTPSSSSENKTPNLFTSASNSTFSFGAQATRPSIFGQVASTAVSGATVTTSAAKSPFGFGIPVCSTSVTPGLGLTSATVASSTTGSPFSFGLQTSKPAVATQSVSGITNAAASTTASPFNLGLQTSKPFTFPSLTQTTTAVTNSTSSGAGSSTFGSQTFTTTSTLPQATTTAVASSPFAGTATFGAPLNFATSTVSGQITQSSFLSSSSPFKPSAAPTATFGFTTQTSVQNNPVIPSQSAAPPAISSTATTGQSSIFGVGATFPASVGIAKTTTSSLQTSTGSSPSKFSFGSSQPISSAVSTSIGSTPLFPSTLGTTSTSTTSTTALSIGTKATTSTTASTTTSTTTATGLTAISSATSTLLPASKPSTLTYGQLEELVNKWAHELEEQERYFLSEAERINQWDQTLINNGERIATLYEKVQACKDEQTKLEQELDFIEGQQRELDGLLEPLEKTANELPPGQLHSDFEREAIFQLAANVDLELGQLLSDLREMADQINSTSPLAEGISTDTDSKVMGKEGAKSRLPTQPQANASAVDQVTRILNCHMHSLNWIHQNTQELMERMKLLENA</sequence>
<comment type="subcellular location">
    <subcellularLocation>
        <location evidence="1">Nucleus</location>
        <location evidence="1">Nuclear pore complex</location>
    </subcellularLocation>
</comment>
<keyword evidence="4" id="KW-0509">mRNA transport</keyword>
<organism evidence="12 13">
    <name type="scientific">Calicophoron daubneyi</name>
    <name type="common">Rumen fluke</name>
    <name type="synonym">Paramphistomum daubneyi</name>
    <dbReference type="NCBI Taxonomy" id="300641"/>
    <lineage>
        <taxon>Eukaryota</taxon>
        <taxon>Metazoa</taxon>
        <taxon>Spiralia</taxon>
        <taxon>Lophotrochozoa</taxon>
        <taxon>Platyhelminthes</taxon>
        <taxon>Trematoda</taxon>
        <taxon>Digenea</taxon>
        <taxon>Plagiorchiida</taxon>
        <taxon>Pronocephalata</taxon>
        <taxon>Paramphistomoidea</taxon>
        <taxon>Paramphistomidae</taxon>
        <taxon>Calicophoron</taxon>
    </lineage>
</organism>
<evidence type="ECO:0000259" key="11">
    <source>
        <dbReference type="Pfam" id="PF05064"/>
    </source>
</evidence>
<feature type="coiled-coil region" evidence="9">
    <location>
        <begin position="454"/>
        <end position="481"/>
    </location>
</feature>
<dbReference type="InterPro" id="IPR026010">
    <property type="entry name" value="NSP1/NUP62"/>
</dbReference>
<evidence type="ECO:0000256" key="3">
    <source>
        <dbReference type="ARBA" id="ARBA00022448"/>
    </source>
</evidence>
<evidence type="ECO:0000313" key="12">
    <source>
        <dbReference type="EMBL" id="CAL5138446.1"/>
    </source>
</evidence>
<dbReference type="GO" id="GO:0006405">
    <property type="term" value="P:RNA export from nucleus"/>
    <property type="evidence" value="ECO:0007669"/>
    <property type="project" value="TreeGrafter"/>
</dbReference>
<dbReference type="GO" id="GO:0005543">
    <property type="term" value="F:phospholipid binding"/>
    <property type="evidence" value="ECO:0007669"/>
    <property type="project" value="TreeGrafter"/>
</dbReference>
<dbReference type="EMBL" id="CAXLJL010000489">
    <property type="protein sequence ID" value="CAL5138446.1"/>
    <property type="molecule type" value="Genomic_DNA"/>
</dbReference>
<comment type="caution">
    <text evidence="12">The sequence shown here is derived from an EMBL/GenBank/DDBJ whole genome shotgun (WGS) entry which is preliminary data.</text>
</comment>
<evidence type="ECO:0000256" key="4">
    <source>
        <dbReference type="ARBA" id="ARBA00022816"/>
    </source>
</evidence>
<dbReference type="Pfam" id="PF05064">
    <property type="entry name" value="Nsp1_C"/>
    <property type="match status" value="1"/>
</dbReference>
<evidence type="ECO:0000256" key="6">
    <source>
        <dbReference type="ARBA" id="ARBA00023010"/>
    </source>
</evidence>
<evidence type="ECO:0000256" key="10">
    <source>
        <dbReference type="SAM" id="MobiDB-lite"/>
    </source>
</evidence>
<dbReference type="Proteomes" id="UP001497525">
    <property type="component" value="Unassembled WGS sequence"/>
</dbReference>
<evidence type="ECO:0000256" key="7">
    <source>
        <dbReference type="ARBA" id="ARBA00023132"/>
    </source>
</evidence>
<protein>
    <recommendedName>
        <fullName evidence="11">Nucleoporin NSP1-like C-terminal domain-containing protein</fullName>
    </recommendedName>
</protein>
<dbReference type="GO" id="GO:0044613">
    <property type="term" value="C:nuclear pore central transport channel"/>
    <property type="evidence" value="ECO:0007669"/>
    <property type="project" value="TreeGrafter"/>
</dbReference>
<accession>A0AAV2TR09</accession>
<evidence type="ECO:0000256" key="2">
    <source>
        <dbReference type="ARBA" id="ARBA00005911"/>
    </source>
</evidence>
<evidence type="ECO:0000256" key="9">
    <source>
        <dbReference type="SAM" id="Coils"/>
    </source>
</evidence>
<feature type="compositionally biased region" description="Basic and acidic residues" evidence="10">
    <location>
        <begin position="552"/>
        <end position="563"/>
    </location>
</feature>
<keyword evidence="7" id="KW-0906">Nuclear pore complex</keyword>
<reference evidence="12" key="1">
    <citation type="submission" date="2024-06" db="EMBL/GenBank/DDBJ databases">
        <authorList>
            <person name="Liu X."/>
            <person name="Lenzi L."/>
            <person name="Haldenby T S."/>
            <person name="Uol C."/>
        </authorList>
    </citation>
    <scope>NUCLEOTIDE SEQUENCE</scope>
</reference>
<evidence type="ECO:0000256" key="5">
    <source>
        <dbReference type="ARBA" id="ARBA00022927"/>
    </source>
</evidence>
<feature type="domain" description="Nucleoporin NSP1-like C-terminal" evidence="11">
    <location>
        <begin position="405"/>
        <end position="501"/>
    </location>
</feature>
<dbReference type="Gene3D" id="1.20.5.170">
    <property type="match status" value="1"/>
</dbReference>
<feature type="compositionally biased region" description="Polar residues" evidence="10">
    <location>
        <begin position="42"/>
        <end position="53"/>
    </location>
</feature>
<evidence type="ECO:0000313" key="13">
    <source>
        <dbReference type="Proteomes" id="UP001497525"/>
    </source>
</evidence>
<dbReference type="PANTHER" id="PTHR12084">
    <property type="entry name" value="NUCLEAR PORE GLYCOPROTEIN P62-RELATED"/>
    <property type="match status" value="1"/>
</dbReference>